<dbReference type="EMBL" id="WWEO01000045">
    <property type="protein sequence ID" value="NCD72110.1"/>
    <property type="molecule type" value="Genomic_DNA"/>
</dbReference>
<reference evidence="2" key="2">
    <citation type="submission" date="2020-10" db="EMBL/GenBank/DDBJ databases">
        <title>Mucilaginibacter sp. nov., isolated from soil.</title>
        <authorList>
            <person name="Jeon C.O."/>
        </authorList>
    </citation>
    <scope>NUCLEOTIDE SEQUENCE</scope>
    <source>
        <strain evidence="2">R11</strain>
    </source>
</reference>
<evidence type="ECO:0000313" key="3">
    <source>
        <dbReference type="Proteomes" id="UP000638732"/>
    </source>
</evidence>
<comment type="caution">
    <text evidence="2">The sequence shown here is derived from an EMBL/GenBank/DDBJ whole genome shotgun (WGS) entry which is preliminary data.</text>
</comment>
<feature type="domain" description="SusE outer membrane protein" evidence="1">
    <location>
        <begin position="23"/>
        <end position="129"/>
    </location>
</feature>
<dbReference type="PROSITE" id="PS51257">
    <property type="entry name" value="PROKAR_LIPOPROTEIN"/>
    <property type="match status" value="1"/>
</dbReference>
<evidence type="ECO:0000259" key="1">
    <source>
        <dbReference type="Pfam" id="PF14292"/>
    </source>
</evidence>
<dbReference type="RefSeq" id="WP_166588071.1">
    <property type="nucleotide sequence ID" value="NZ_WWEO01000045.1"/>
</dbReference>
<reference evidence="2" key="1">
    <citation type="submission" date="2020-01" db="EMBL/GenBank/DDBJ databases">
        <authorList>
            <person name="Seo Y.L."/>
        </authorList>
    </citation>
    <scope>NUCLEOTIDE SEQUENCE</scope>
    <source>
        <strain evidence="2">R11</strain>
    </source>
</reference>
<accession>A0A965ZK17</accession>
<dbReference type="GO" id="GO:0019867">
    <property type="term" value="C:outer membrane"/>
    <property type="evidence" value="ECO:0007669"/>
    <property type="project" value="InterPro"/>
</dbReference>
<proteinExistence type="predicted"/>
<gene>
    <name evidence="2" type="ORF">GSY63_22295</name>
</gene>
<evidence type="ECO:0000313" key="2">
    <source>
        <dbReference type="EMBL" id="NCD72110.1"/>
    </source>
</evidence>
<protein>
    <submittedName>
        <fullName evidence="2">SusF/SusE family outer membrane protein</fullName>
    </submittedName>
</protein>
<dbReference type="InterPro" id="IPR025970">
    <property type="entry name" value="SusE"/>
</dbReference>
<sequence length="350" mass="37053">MKKILTIMVLSVAFLAACKKDESNKATVSSNITAPVLSTPATNTAIVVTAADTIQQLKVKWSSADYGVQAVVSYFVQIGTSGSNFAKKTTVGTTTNVDTLSLTYGALNNAVMSGLGLPANATSTIEMRVGSAIYGKDSVFSSPIKLVVTTYKELAPAKLYVPGDYQGWNPGAAATLPSVTTYTYEGYVYISNTNQFKFTSAPDFNHINYGDAGNGKLTTNGNADGIKVSTPGYYKLNVDIKNLTYATALINTFGIIGTATPHAWDSSTPMTYNAANNTWSVTVALVPGALKFRANDAWDINYGPADSNALTGNLIQTDGAITINTAGNYTVTIDMTQSAGKKYQYTVVKN</sequence>
<dbReference type="Pfam" id="PF14292">
    <property type="entry name" value="SusE"/>
    <property type="match status" value="1"/>
</dbReference>
<name>A0A965ZK17_9SPHI</name>
<dbReference type="Gene3D" id="2.60.40.3620">
    <property type="match status" value="2"/>
</dbReference>
<organism evidence="2 3">
    <name type="scientific">Mucilaginibacter agri</name>
    <dbReference type="NCBI Taxonomy" id="2695265"/>
    <lineage>
        <taxon>Bacteria</taxon>
        <taxon>Pseudomonadati</taxon>
        <taxon>Bacteroidota</taxon>
        <taxon>Sphingobacteriia</taxon>
        <taxon>Sphingobacteriales</taxon>
        <taxon>Sphingobacteriaceae</taxon>
        <taxon>Mucilaginibacter</taxon>
    </lineage>
</organism>
<dbReference type="CDD" id="cd12967">
    <property type="entry name" value="CBM_SusE-F_like_u1"/>
    <property type="match status" value="1"/>
</dbReference>
<keyword evidence="3" id="KW-1185">Reference proteome</keyword>
<dbReference type="Proteomes" id="UP000638732">
    <property type="component" value="Unassembled WGS sequence"/>
</dbReference>
<dbReference type="AlphaFoldDB" id="A0A965ZK17"/>
<dbReference type="GO" id="GO:2001070">
    <property type="term" value="F:starch binding"/>
    <property type="evidence" value="ECO:0007669"/>
    <property type="project" value="InterPro"/>
</dbReference>